<name>A0ABP9Y8C2_9FUNG</name>
<protein>
    <submittedName>
        <fullName evidence="1">Uncharacterized protein</fullName>
    </submittedName>
</protein>
<gene>
    <name evidence="1" type="ORF">HPULCUR_008712</name>
</gene>
<reference evidence="1 2" key="1">
    <citation type="submission" date="2024-04" db="EMBL/GenBank/DDBJ databases">
        <title>genome sequences of Mucor flavus KT1a and Helicostylum pulchrum KT1b strains isolation_sourced from the surface of a dry-aged beef.</title>
        <authorList>
            <person name="Toyotome T."/>
            <person name="Hosono M."/>
            <person name="Torimaru M."/>
            <person name="Fukuda K."/>
            <person name="Mikami N."/>
        </authorList>
    </citation>
    <scope>NUCLEOTIDE SEQUENCE [LARGE SCALE GENOMIC DNA]</scope>
    <source>
        <strain evidence="1 2">KT1b</strain>
    </source>
</reference>
<organism evidence="1 2">
    <name type="scientific">Helicostylum pulchrum</name>
    <dbReference type="NCBI Taxonomy" id="562976"/>
    <lineage>
        <taxon>Eukaryota</taxon>
        <taxon>Fungi</taxon>
        <taxon>Fungi incertae sedis</taxon>
        <taxon>Mucoromycota</taxon>
        <taxon>Mucoromycotina</taxon>
        <taxon>Mucoromycetes</taxon>
        <taxon>Mucorales</taxon>
        <taxon>Mucorineae</taxon>
        <taxon>Mucoraceae</taxon>
        <taxon>Helicostylum</taxon>
    </lineage>
</organism>
<evidence type="ECO:0000313" key="2">
    <source>
        <dbReference type="Proteomes" id="UP001476247"/>
    </source>
</evidence>
<accession>A0ABP9Y8C2</accession>
<comment type="caution">
    <text evidence="1">The sequence shown here is derived from an EMBL/GenBank/DDBJ whole genome shotgun (WGS) entry which is preliminary data.</text>
</comment>
<dbReference type="Proteomes" id="UP001476247">
    <property type="component" value="Unassembled WGS sequence"/>
</dbReference>
<dbReference type="EMBL" id="BAABUJ010000027">
    <property type="protein sequence ID" value="GAA5803235.1"/>
    <property type="molecule type" value="Genomic_DNA"/>
</dbReference>
<evidence type="ECO:0000313" key="1">
    <source>
        <dbReference type="EMBL" id="GAA5803235.1"/>
    </source>
</evidence>
<proteinExistence type="predicted"/>
<keyword evidence="2" id="KW-1185">Reference proteome</keyword>
<sequence>MVHASLSATSTMYALFEKLHRNNYPIPEALLPNGVFITARNFDDLYFRYEVKRALWDTIFDIRKLDAGAYANPPTSKLAFGMKTDGHMISILFQKVVVDFVPHAKKYLMTQSRNIDFTNRTKGLYPLYKEPTGITANDRIIGIDPGVRDIIYAADCDENEIVNKRAIRDHSFSYNRKSAQDHVARVVLGRTKTDGTLKLVHCSSRSTRLAYGDASIRGTYRGQLLYHEVNKIKGVERFRTASNYCQFEPA</sequence>